<dbReference type="RefSeq" id="WP_216833753.1">
    <property type="nucleotide sequence ID" value="NZ_JAFNJS010000001.1"/>
</dbReference>
<keyword evidence="3" id="KW-1185">Reference proteome</keyword>
<evidence type="ECO:0000256" key="1">
    <source>
        <dbReference type="SAM" id="SignalP"/>
    </source>
</evidence>
<gene>
    <name evidence="2" type="ORF">ACFOD3_00640</name>
</gene>
<organism evidence="2 3">
    <name type="scientific">Falsiroseomonas tokyonensis</name>
    <dbReference type="NCBI Taxonomy" id="430521"/>
    <lineage>
        <taxon>Bacteria</taxon>
        <taxon>Pseudomonadati</taxon>
        <taxon>Pseudomonadota</taxon>
        <taxon>Alphaproteobacteria</taxon>
        <taxon>Acetobacterales</taxon>
        <taxon>Roseomonadaceae</taxon>
        <taxon>Falsiroseomonas</taxon>
    </lineage>
</organism>
<accession>A0ABV7BQE7</accession>
<dbReference type="EMBL" id="JBHRSB010000001">
    <property type="protein sequence ID" value="MFC2998375.1"/>
    <property type="molecule type" value="Genomic_DNA"/>
</dbReference>
<proteinExistence type="predicted"/>
<evidence type="ECO:0000313" key="2">
    <source>
        <dbReference type="EMBL" id="MFC2998375.1"/>
    </source>
</evidence>
<name>A0ABV7BQE7_9PROT</name>
<feature type="chain" id="PRO_5046319786" description="Lipoprotein" evidence="1">
    <location>
        <begin position="21"/>
        <end position="120"/>
    </location>
</feature>
<evidence type="ECO:0000313" key="3">
    <source>
        <dbReference type="Proteomes" id="UP001595420"/>
    </source>
</evidence>
<dbReference type="PROSITE" id="PS51257">
    <property type="entry name" value="PROKAR_LIPOPROTEIN"/>
    <property type="match status" value="1"/>
</dbReference>
<feature type="signal peptide" evidence="1">
    <location>
        <begin position="1"/>
        <end position="20"/>
    </location>
</feature>
<keyword evidence="1" id="KW-0732">Signal</keyword>
<protein>
    <recommendedName>
        <fullName evidence="4">Lipoprotein</fullName>
    </recommendedName>
</protein>
<evidence type="ECO:0008006" key="4">
    <source>
        <dbReference type="Google" id="ProtNLM"/>
    </source>
</evidence>
<sequence length="120" mass="13149">MTRSRLLPLLVALAALGACAQGPTLDQRLSTFVGRGEADLVAALGVPVRTYEAEGRRFLQFEQRRNLLVASPLAAPYGPWGPRYGYWAPPPSYVQASCDLTFALRDQRVESFSYRGEACG</sequence>
<dbReference type="Proteomes" id="UP001595420">
    <property type="component" value="Unassembled WGS sequence"/>
</dbReference>
<reference evidence="3" key="1">
    <citation type="journal article" date="2019" name="Int. J. Syst. Evol. Microbiol.">
        <title>The Global Catalogue of Microorganisms (GCM) 10K type strain sequencing project: providing services to taxonomists for standard genome sequencing and annotation.</title>
        <authorList>
            <consortium name="The Broad Institute Genomics Platform"/>
            <consortium name="The Broad Institute Genome Sequencing Center for Infectious Disease"/>
            <person name="Wu L."/>
            <person name="Ma J."/>
        </authorList>
    </citation>
    <scope>NUCLEOTIDE SEQUENCE [LARGE SCALE GENOMIC DNA]</scope>
    <source>
        <strain evidence="3">CGMCC 1.16855</strain>
    </source>
</reference>
<comment type="caution">
    <text evidence="2">The sequence shown here is derived from an EMBL/GenBank/DDBJ whole genome shotgun (WGS) entry which is preliminary data.</text>
</comment>